<protein>
    <submittedName>
        <fullName evidence="2">PIN domain-containing protein</fullName>
    </submittedName>
</protein>
<accession>A0ABU3NV64</accession>
<reference evidence="2 3" key="1">
    <citation type="submission" date="2023-07" db="EMBL/GenBank/DDBJ databases">
        <title>The novel representative of Negativicutes class, Anaeroselena agilis gen. nov. sp. nov.</title>
        <authorList>
            <person name="Prokofeva M.I."/>
            <person name="Elcheninov A.G."/>
            <person name="Klyukina A."/>
            <person name="Kublanov I.V."/>
            <person name="Frolov E.N."/>
            <person name="Podosokorskaya O.A."/>
        </authorList>
    </citation>
    <scope>NUCLEOTIDE SEQUENCE [LARGE SCALE GENOMIC DNA]</scope>
    <source>
        <strain evidence="2 3">4137-cl</strain>
    </source>
</reference>
<evidence type="ECO:0000313" key="3">
    <source>
        <dbReference type="Proteomes" id="UP001254848"/>
    </source>
</evidence>
<comment type="caution">
    <text evidence="2">The sequence shown here is derived from an EMBL/GenBank/DDBJ whole genome shotgun (WGS) entry which is preliminary data.</text>
</comment>
<feature type="domain" description="PIN like" evidence="1">
    <location>
        <begin position="24"/>
        <end position="242"/>
    </location>
</feature>
<dbReference type="Pfam" id="PF18476">
    <property type="entry name" value="PIN_8"/>
    <property type="match status" value="1"/>
</dbReference>
<dbReference type="InterPro" id="IPR041578">
    <property type="entry name" value="PIN_8"/>
</dbReference>
<keyword evidence="3" id="KW-1185">Reference proteome</keyword>
<gene>
    <name evidence="2" type="ORF">Q4T40_05600</name>
</gene>
<dbReference type="RefSeq" id="WP_413779251.1">
    <property type="nucleotide sequence ID" value="NZ_JAUOZS010000001.1"/>
</dbReference>
<proteinExistence type="predicted"/>
<name>A0ABU3NV64_9FIRM</name>
<dbReference type="Proteomes" id="UP001254848">
    <property type="component" value="Unassembled WGS sequence"/>
</dbReference>
<evidence type="ECO:0000313" key="2">
    <source>
        <dbReference type="EMBL" id="MDT8900714.1"/>
    </source>
</evidence>
<dbReference type="EMBL" id="JAUOZS010000001">
    <property type="protein sequence ID" value="MDT8900714.1"/>
    <property type="molecule type" value="Genomic_DNA"/>
</dbReference>
<sequence>MRSCFPGYLPKSEKDFDLLWENGIFVFDTNILLNMYRYSRETQNVFFTILDRIKERVWLPHQVVKEFFKNRIKVITDQDKLYKTIIDEMKFDAIKNQLNQYKDRHVAIKISNILEIIEKTEKDIKRELNKSKNEDIDYLKNDVVLEKLLIFFDGRVGKPYNDESLNGLYKEAQNRYKHKIPPGYKDEAKEEPEKYNDFIIWSQIIEYAKGNHTNIILVTDDNKEDWWQPKYEGKTIGPRLELLDEVYKKAGMHCHIYNTRTFLDVAKTKFVAILEGTLVDTAIGEVESVNKNSIAESSIKDLNALGYSLEDMRKIINELLRSGSGSFSTMDVVEKLTGKYHVGDPINRTIGVILSELQEDIFSIVPDGRISCLDNRGRNTTSACWKRPDNKE</sequence>
<evidence type="ECO:0000259" key="1">
    <source>
        <dbReference type="Pfam" id="PF18476"/>
    </source>
</evidence>
<organism evidence="2 3">
    <name type="scientific">Anaeroselena agilis</name>
    <dbReference type="NCBI Taxonomy" id="3063788"/>
    <lineage>
        <taxon>Bacteria</taxon>
        <taxon>Bacillati</taxon>
        <taxon>Bacillota</taxon>
        <taxon>Negativicutes</taxon>
        <taxon>Acetonemataceae</taxon>
        <taxon>Anaeroselena</taxon>
    </lineage>
</organism>